<dbReference type="Proteomes" id="UP000322245">
    <property type="component" value="Unassembled WGS sequence"/>
</dbReference>
<keyword evidence="2" id="KW-1185">Reference proteome</keyword>
<reference evidence="1 2" key="1">
    <citation type="submission" date="2017-05" db="EMBL/GenBank/DDBJ databases">
        <title>The Genome Sequence of Tsuchiyaea wingfieldii DSM 27421.</title>
        <authorList>
            <person name="Cuomo C."/>
            <person name="Passer A."/>
            <person name="Billmyre B."/>
            <person name="Heitman J."/>
        </authorList>
    </citation>
    <scope>NUCLEOTIDE SEQUENCE [LARGE SCALE GENOMIC DNA]</scope>
    <source>
        <strain evidence="1 2">DSM 27421</strain>
    </source>
</reference>
<dbReference type="EMBL" id="NIDF01000116">
    <property type="protein sequence ID" value="TYJ52789.1"/>
    <property type="molecule type" value="Genomic_DNA"/>
</dbReference>
<protein>
    <submittedName>
        <fullName evidence="1">Uncharacterized protein</fullName>
    </submittedName>
</protein>
<accession>A0A5D3ARB0</accession>
<evidence type="ECO:0000313" key="2">
    <source>
        <dbReference type="Proteomes" id="UP000322245"/>
    </source>
</evidence>
<evidence type="ECO:0000313" key="1">
    <source>
        <dbReference type="EMBL" id="TYJ52789.1"/>
    </source>
</evidence>
<name>A0A5D3ARB0_9TREE</name>
<proteinExistence type="predicted"/>
<comment type="caution">
    <text evidence="1">The sequence shown here is derived from an EMBL/GenBank/DDBJ whole genome shotgun (WGS) entry which is preliminary data.</text>
</comment>
<sequence>MTEQQVGDSREGLDERLPAGSIPGIFHQFSLEGALCITDLQTHPEDGTYPTTQDSPDVVPREHQWSFHHHPGAAWSFQPQVPDFRGLMLAGEEHLFDKLSEHRVYNHPRRMKVTLQNPMASYSTLNEDVRPQPYEVQPISAIEFEVPIEHPQAFYELQWKSDEDEPVMTGSRCAHEPLTIETDVTCFHTLPDEVTRTNHSMVQAKDVYLTKERMTIISDLPSFKRLFDEVAHGKLEGEYPEKSTADSCDLPFSVMWSEQNVPSFQGDMTLVRLDKSGCEHLHETTATHSPYRKSVTRPAAEDGYSFVSFVRDYPATVGSIEFMVPEEI</sequence>
<gene>
    <name evidence="1" type="ORF">B9479_006593</name>
</gene>
<dbReference type="AlphaFoldDB" id="A0A5D3ARB0"/>
<organism evidence="1 2">
    <name type="scientific">Cryptococcus floricola</name>
    <dbReference type="NCBI Taxonomy" id="2591691"/>
    <lineage>
        <taxon>Eukaryota</taxon>
        <taxon>Fungi</taxon>
        <taxon>Dikarya</taxon>
        <taxon>Basidiomycota</taxon>
        <taxon>Agaricomycotina</taxon>
        <taxon>Tremellomycetes</taxon>
        <taxon>Tremellales</taxon>
        <taxon>Cryptococcaceae</taxon>
        <taxon>Cryptococcus</taxon>
    </lineage>
</organism>